<dbReference type="GO" id="GO:0006633">
    <property type="term" value="P:fatty acid biosynthetic process"/>
    <property type="evidence" value="ECO:0007669"/>
    <property type="project" value="InterPro"/>
</dbReference>
<dbReference type="PIRSF" id="PIRSF011489">
    <property type="entry name" value="DUF479"/>
    <property type="match status" value="1"/>
</dbReference>
<accession>A0A2T1NFF0</accession>
<keyword evidence="3" id="KW-0443">Lipid metabolism</keyword>
<organism evidence="4 5">
    <name type="scientific">Mesoflavibacter zeaxanthinifaciens subsp. sabulilitoris</name>
    <dbReference type="NCBI Taxonomy" id="1520893"/>
    <lineage>
        <taxon>Bacteria</taxon>
        <taxon>Pseudomonadati</taxon>
        <taxon>Bacteroidota</taxon>
        <taxon>Flavobacteriia</taxon>
        <taxon>Flavobacteriales</taxon>
        <taxon>Flavobacteriaceae</taxon>
        <taxon>Mesoflavibacter</taxon>
    </lineage>
</organism>
<dbReference type="OrthoDB" id="8442777at2"/>
<dbReference type="AlphaFoldDB" id="A0A2T1NFF0"/>
<evidence type="ECO:0000256" key="2">
    <source>
        <dbReference type="ARBA" id="ARBA00022801"/>
    </source>
</evidence>
<name>A0A2T1NFF0_9FLAO</name>
<evidence type="ECO:0000313" key="5">
    <source>
        <dbReference type="Proteomes" id="UP000238430"/>
    </source>
</evidence>
<dbReference type="PANTHER" id="PTHR38764:SF1">
    <property type="entry name" value="ACYL CARRIER PROTEIN PHOSPHODIESTERASE"/>
    <property type="match status" value="1"/>
</dbReference>
<reference evidence="4 5" key="1">
    <citation type="submission" date="2018-03" db="EMBL/GenBank/DDBJ databases">
        <title>Mesoflavibacter sp. HG37 and Mesoflavibacter sp. HG96 sp.nov., two marine bacteria isolated from seawater of Western Pacific Ocean.</title>
        <authorList>
            <person name="Cheng H."/>
            <person name="Wu Y.-H."/>
            <person name="Guo L.-L."/>
            <person name="Xu X.-W."/>
        </authorList>
    </citation>
    <scope>NUCLEOTIDE SEQUENCE [LARGE SCALE GENOMIC DNA]</scope>
    <source>
        <strain evidence="4 5">KCTC 42117</strain>
    </source>
</reference>
<dbReference type="EMBL" id="PXOT01000022">
    <property type="protein sequence ID" value="PSG91116.1"/>
    <property type="molecule type" value="Genomic_DNA"/>
</dbReference>
<keyword evidence="5" id="KW-1185">Reference proteome</keyword>
<dbReference type="InterPro" id="IPR007431">
    <property type="entry name" value="ACP_PD"/>
</dbReference>
<dbReference type="PANTHER" id="PTHR38764">
    <property type="entry name" value="ACYL CARRIER PROTEIN PHOSPHODIESTERASE"/>
    <property type="match status" value="1"/>
</dbReference>
<dbReference type="RefSeq" id="WP_106678600.1">
    <property type="nucleotide sequence ID" value="NZ_JACHWV010000007.1"/>
</dbReference>
<dbReference type="Pfam" id="PF04336">
    <property type="entry name" value="ACP_PD"/>
    <property type="match status" value="1"/>
</dbReference>
<keyword evidence="1" id="KW-0444">Lipid biosynthesis</keyword>
<sequence length="199" mass="23279">MNYLAHIYLSGNNKMLTIGNFIADGIRGKKYKTYPIEVQKGILLHRQIDTFTDAHPTVRQSTKRLHENYGHYSGIIVDILYDHFLAKNWSKYSDVPLEDYAENFYQILTDNIEILPQRILKMIPHLISGNWLLSYATKEGIAKVLDGMNKRTKNRSQMNLATKELDLFYDEFEAEFTSFFEELITFSEEKLIQINQELS</sequence>
<evidence type="ECO:0000313" key="4">
    <source>
        <dbReference type="EMBL" id="PSG91116.1"/>
    </source>
</evidence>
<proteinExistence type="predicted"/>
<gene>
    <name evidence="4" type="ORF">C7H61_07640</name>
</gene>
<dbReference type="Proteomes" id="UP000238430">
    <property type="component" value="Unassembled WGS sequence"/>
</dbReference>
<evidence type="ECO:0000256" key="1">
    <source>
        <dbReference type="ARBA" id="ARBA00022516"/>
    </source>
</evidence>
<comment type="caution">
    <text evidence="4">The sequence shown here is derived from an EMBL/GenBank/DDBJ whole genome shotgun (WGS) entry which is preliminary data.</text>
</comment>
<evidence type="ECO:0000256" key="3">
    <source>
        <dbReference type="ARBA" id="ARBA00023098"/>
    </source>
</evidence>
<keyword evidence="2" id="KW-0378">Hydrolase</keyword>
<dbReference type="GO" id="GO:0008770">
    <property type="term" value="F:[acyl-carrier-protein] phosphodiesterase activity"/>
    <property type="evidence" value="ECO:0007669"/>
    <property type="project" value="InterPro"/>
</dbReference>
<protein>
    <submittedName>
        <fullName evidence="4">DUF479 domain-containing protein</fullName>
    </submittedName>
</protein>